<accession>A0A1Y2F3R6</accession>
<dbReference type="GO" id="GO:0000175">
    <property type="term" value="F:3'-5'-RNA exonuclease activity"/>
    <property type="evidence" value="ECO:0007669"/>
    <property type="project" value="TreeGrafter"/>
</dbReference>
<dbReference type="FunFam" id="2.40.50.690:FF:000001">
    <property type="entry name" value="Cell wall biogenesis protein"/>
    <property type="match status" value="1"/>
</dbReference>
<feature type="compositionally biased region" description="Basic and acidic residues" evidence="2">
    <location>
        <begin position="426"/>
        <end position="438"/>
    </location>
</feature>
<dbReference type="OMA" id="QIQATHQ"/>
<dbReference type="FunFam" id="2.40.50.700:FF:000002">
    <property type="entry name" value="Cell wall biogenesis protein"/>
    <property type="match status" value="1"/>
</dbReference>
<gene>
    <name evidence="4" type="ORF">BCR37DRAFT_350168</name>
</gene>
<feature type="region of interest" description="Disordered" evidence="2">
    <location>
        <begin position="403"/>
        <end position="441"/>
    </location>
</feature>
<dbReference type="SUPFAM" id="SSF50249">
    <property type="entry name" value="Nucleic acid-binding proteins"/>
    <property type="match status" value="2"/>
</dbReference>
<feature type="compositionally biased region" description="Gly residues" evidence="2">
    <location>
        <begin position="1"/>
        <end position="10"/>
    </location>
</feature>
<evidence type="ECO:0000313" key="5">
    <source>
        <dbReference type="Proteomes" id="UP000193685"/>
    </source>
</evidence>
<dbReference type="InterPro" id="IPR041505">
    <property type="entry name" value="Dis3_CSD2"/>
</dbReference>
<dbReference type="EMBL" id="MCFI01000017">
    <property type="protein sequence ID" value="ORY78509.1"/>
    <property type="molecule type" value="Genomic_DNA"/>
</dbReference>
<feature type="region of interest" description="Disordered" evidence="2">
    <location>
        <begin position="485"/>
        <end position="515"/>
    </location>
</feature>
<organism evidence="4 5">
    <name type="scientific">Protomyces lactucae-debilis</name>
    <dbReference type="NCBI Taxonomy" id="2754530"/>
    <lineage>
        <taxon>Eukaryota</taxon>
        <taxon>Fungi</taxon>
        <taxon>Dikarya</taxon>
        <taxon>Ascomycota</taxon>
        <taxon>Taphrinomycotina</taxon>
        <taxon>Taphrinomycetes</taxon>
        <taxon>Taphrinales</taxon>
        <taxon>Protomycetaceae</taxon>
        <taxon>Protomyces</taxon>
    </lineage>
</organism>
<feature type="region of interest" description="Disordered" evidence="2">
    <location>
        <begin position="1"/>
        <end position="24"/>
    </location>
</feature>
<dbReference type="RefSeq" id="XP_040723390.1">
    <property type="nucleotide sequence ID" value="XM_040867983.1"/>
</dbReference>
<dbReference type="Pfam" id="PF17849">
    <property type="entry name" value="OB_Dis3"/>
    <property type="match status" value="1"/>
</dbReference>
<evidence type="ECO:0000256" key="2">
    <source>
        <dbReference type="SAM" id="MobiDB-lite"/>
    </source>
</evidence>
<dbReference type="InterPro" id="IPR041093">
    <property type="entry name" value="Dis3l2-like_C"/>
</dbReference>
<feature type="region of interest" description="Disordered" evidence="2">
    <location>
        <begin position="57"/>
        <end position="250"/>
    </location>
</feature>
<feature type="compositionally biased region" description="Polar residues" evidence="2">
    <location>
        <begin position="157"/>
        <end position="167"/>
    </location>
</feature>
<dbReference type="Gene3D" id="2.40.50.690">
    <property type="match status" value="1"/>
</dbReference>
<dbReference type="SMART" id="SM00955">
    <property type="entry name" value="RNB"/>
    <property type="match status" value="1"/>
</dbReference>
<dbReference type="Pfam" id="PF00773">
    <property type="entry name" value="RNB"/>
    <property type="match status" value="1"/>
</dbReference>
<comment type="caution">
    <text evidence="4">The sequence shown here is derived from an EMBL/GenBank/DDBJ whole genome shotgun (WGS) entry which is preliminary data.</text>
</comment>
<dbReference type="PANTHER" id="PTHR23355:SF9">
    <property type="entry name" value="DIS3-LIKE EXONUCLEASE 2"/>
    <property type="match status" value="1"/>
</dbReference>
<dbReference type="PANTHER" id="PTHR23355">
    <property type="entry name" value="RIBONUCLEASE"/>
    <property type="match status" value="1"/>
</dbReference>
<evidence type="ECO:0000313" key="4">
    <source>
        <dbReference type="EMBL" id="ORY78509.1"/>
    </source>
</evidence>
<feature type="region of interest" description="Disordered" evidence="2">
    <location>
        <begin position="1099"/>
        <end position="1145"/>
    </location>
</feature>
<feature type="compositionally biased region" description="Low complexity" evidence="2">
    <location>
        <begin position="168"/>
        <end position="179"/>
    </location>
</feature>
<dbReference type="InterPro" id="IPR050180">
    <property type="entry name" value="RNR_Ribonuclease"/>
</dbReference>
<keyword evidence="5" id="KW-1185">Reference proteome</keyword>
<dbReference type="GeneID" id="63784582"/>
<dbReference type="STRING" id="56484.A0A1Y2F3R6"/>
<dbReference type="OrthoDB" id="372421at2759"/>
<reference evidence="4 5" key="1">
    <citation type="submission" date="2016-07" db="EMBL/GenBank/DDBJ databases">
        <title>Pervasive Adenine N6-methylation of Active Genes in Fungi.</title>
        <authorList>
            <consortium name="DOE Joint Genome Institute"/>
            <person name="Mondo S.J."/>
            <person name="Dannebaum R.O."/>
            <person name="Kuo R.C."/>
            <person name="Labutti K."/>
            <person name="Haridas S."/>
            <person name="Kuo A."/>
            <person name="Salamov A."/>
            <person name="Ahrendt S.R."/>
            <person name="Lipzen A."/>
            <person name="Sullivan W."/>
            <person name="Andreopoulos W.B."/>
            <person name="Clum A."/>
            <person name="Lindquist E."/>
            <person name="Daum C."/>
            <person name="Ramamoorthy G.K."/>
            <person name="Gryganskyi A."/>
            <person name="Culley D."/>
            <person name="Magnuson J.K."/>
            <person name="James T.Y."/>
            <person name="O'Malley M.A."/>
            <person name="Stajich J.E."/>
            <person name="Spatafora J.W."/>
            <person name="Visel A."/>
            <person name="Grigoriev I.V."/>
        </authorList>
    </citation>
    <scope>NUCLEOTIDE SEQUENCE [LARGE SCALE GENOMIC DNA]</scope>
    <source>
        <strain evidence="4 5">12-1054</strain>
    </source>
</reference>
<evidence type="ECO:0000259" key="3">
    <source>
        <dbReference type="SMART" id="SM00955"/>
    </source>
</evidence>
<dbReference type="InterPro" id="IPR001900">
    <property type="entry name" value="RNase_II/R"/>
</dbReference>
<protein>
    <recommendedName>
        <fullName evidence="3">RNB domain-containing protein</fullName>
    </recommendedName>
</protein>
<evidence type="ECO:0000256" key="1">
    <source>
        <dbReference type="ARBA" id="ARBA00005785"/>
    </source>
</evidence>
<dbReference type="GO" id="GO:0006402">
    <property type="term" value="P:mRNA catabolic process"/>
    <property type="evidence" value="ECO:0007669"/>
    <property type="project" value="TreeGrafter"/>
</dbReference>
<dbReference type="Gene3D" id="2.40.50.140">
    <property type="entry name" value="Nucleic acid-binding proteins"/>
    <property type="match status" value="1"/>
</dbReference>
<dbReference type="AlphaFoldDB" id="A0A1Y2F3R6"/>
<dbReference type="Pfam" id="PF17877">
    <property type="entry name" value="Dis3l2_C_term"/>
    <property type="match status" value="1"/>
</dbReference>
<proteinExistence type="inferred from homology"/>
<dbReference type="Proteomes" id="UP000193685">
    <property type="component" value="Unassembled WGS sequence"/>
</dbReference>
<dbReference type="InterPro" id="IPR012340">
    <property type="entry name" value="NA-bd_OB-fold"/>
</dbReference>
<comment type="similarity">
    <text evidence="1">Belongs to the RNR ribonuclease family.</text>
</comment>
<dbReference type="Gene3D" id="2.40.50.700">
    <property type="match status" value="1"/>
</dbReference>
<name>A0A1Y2F3R6_PROLT</name>
<feature type="domain" description="RNB" evidence="3">
    <location>
        <begin position="621"/>
        <end position="946"/>
    </location>
</feature>
<sequence length="1191" mass="130676">MQSNLGGPGSNGQRPNLRIAHRRTPSELTPLMMEQYAIQQQIEALQAQQAMLQNQQAGLAAMGPPQPAQQHYNYPPPAQQNAGHRRGQSMSMQQHPGPPPAPSAGASGFTEVTRRGSQGSHARRHSLALPEAKRAAEKAQAIKQNPGFAFPSGSGTGSQDAGQNQAVTSSSSSSPPHRSTSPRRGTHLRSQSMALRQASPVRGFQFPSSSSSANEAALGRSGSGGHSRNPSRNVDGNWRQGPPAQNDVPPIPYFTPGHRARASMSSSVSSLQQFGQQFGFPGPSMHGGLPMMPMGGGLMPAQMMQQQAQQQQAAQQQHGVQQRKSLFSPYLPQATLPVLLSDGRLVAGILRVNKKNRSDAYVTTDLLDQDIFICGSKDRNRGLEGDYVAVELLDVDEVWSAKRDKEEKKKRKDGGMSGGGLRRQGSIRDRPEAKKKDDVEVEGQGLLLVDEEEVNDEQKPMYAGHIVAVIERTAGQMFSGTLGVLRPSSAATKEKQDAERRERDPSATSRPAERPKIVWFKPTDKRVPLIAIPTEQAPRDFCENEEKYKNRIFVACIKRWPITSLHPFGTLVEELGVMGDVSVETEALLRDNSFMAEPFTSAVLDAVQQLPDDIDMDGEGRKDFRGERAMSIEADANQDIASAFHIRKTHEGYEVGVHIADMAHFVRSGYALDREAKKRGCAVHLVERLIPMLPSTLTHDKASLLNEADRRAISIVFKVSESMELEDSWIGKSVIRSTAALTFEQVDKALAGEGDEEVTEDLAALKQVAASLQRLRLGKSSDVLSSLTLCSQLDSEASNPSPVSADVYDMQPARSMKDELLIRANATVAATLLDKHPDVAFLRKQQTPQPKKLEQFVQRAARLGLKLEARDMSSILNGIADVSDPAVRKALEIFLIKACQSPKYIVAGGDTKHYGYNLPLYCHFTNPFNRYADLLTHRQLYAALDDEPYNEDAEALLKSAEHCNTKKDAAKNAQDQSVHLMLCSMVDKLSAEGSVIRQAVVINVMDSSFDILLPEFGVEKRVHLDQLPLHKAEFDSKSRKLELYWMKGVDSATFIPADQQGKPQVHMRGTTATEEKLLTQKMQELSSLTIDDEEALFKTAQAGSSKSVPSSSPPRRSTEEERPASSDPTIGTGHSKATPAFSFEDLERRETGDVVQHIKELARVPVVLQADCLFKSPPLLLVRAINPFTKE</sequence>
<dbReference type="GO" id="GO:0000932">
    <property type="term" value="C:P-body"/>
    <property type="evidence" value="ECO:0007669"/>
    <property type="project" value="TreeGrafter"/>
</dbReference>
<feature type="compositionally biased region" description="Low complexity" evidence="2">
    <location>
        <begin position="1104"/>
        <end position="1115"/>
    </location>
</feature>
<dbReference type="GO" id="GO:0003723">
    <property type="term" value="F:RNA binding"/>
    <property type="evidence" value="ECO:0007669"/>
    <property type="project" value="InterPro"/>
</dbReference>
<feature type="compositionally biased region" description="Basic and acidic residues" evidence="2">
    <location>
        <begin position="492"/>
        <end position="515"/>
    </location>
</feature>